<dbReference type="Proteomes" id="UP000033048">
    <property type="component" value="Chromosome"/>
</dbReference>
<sequence length="132" mass="14407">MGFGQFLAAPEYDIKIVTHRDIFQNTALESSRGGEEYINRSAIIKLDGNDINKMGLKAKGRAVLKNSSGRVVVTVEQSEYEESHEGIGYMTNSPWSNALVSADTNGTGVPKFKMITATVSDAKDEKVTSFDI</sequence>
<dbReference type="EC" id="1.2.99.5" evidence="1"/>
<dbReference type="STRING" id="1434104.MCMEM_1322"/>
<accession>A0A0E3WZV9</accession>
<dbReference type="GeneID" id="24893866"/>
<dbReference type="GO" id="GO:0016491">
    <property type="term" value="F:oxidoreductase activity"/>
    <property type="evidence" value="ECO:0007669"/>
    <property type="project" value="UniProtKB-KW"/>
</dbReference>
<keyword evidence="2" id="KW-1185">Reference proteome</keyword>
<reference evidence="1 2" key="1">
    <citation type="submission" date="2014-07" db="EMBL/GenBank/DDBJ databases">
        <title>Methanogenic archaea and the global carbon cycle.</title>
        <authorList>
            <person name="Henriksen J.R."/>
            <person name="Luke J."/>
            <person name="Reinhart S."/>
            <person name="Benedict M.N."/>
            <person name="Youngblut N.D."/>
            <person name="Metcalf M.E."/>
            <person name="Whitaker R.J."/>
            <person name="Metcalf W.W."/>
        </authorList>
    </citation>
    <scope>NUCLEOTIDE SEQUENCE [LARGE SCALE GENOMIC DNA]</scope>
    <source>
        <strain evidence="1 2">MM1</strain>
    </source>
</reference>
<dbReference type="SUPFAM" id="SSF50692">
    <property type="entry name" value="ADC-like"/>
    <property type="match status" value="1"/>
</dbReference>
<dbReference type="HOGENOM" id="CLU_123704_1_0_2"/>
<evidence type="ECO:0000313" key="1">
    <source>
        <dbReference type="EMBL" id="AKB85375.1"/>
    </source>
</evidence>
<evidence type="ECO:0000313" key="2">
    <source>
        <dbReference type="Proteomes" id="UP000033048"/>
    </source>
</evidence>
<dbReference type="KEGG" id="mmet:MCMEM_1322"/>
<gene>
    <name evidence="1" type="ORF">MCMEM_1322</name>
</gene>
<dbReference type="AlphaFoldDB" id="A0A0E3WZV9"/>
<proteinExistence type="predicted"/>
<organism evidence="1 2">
    <name type="scientific">Methanococcoides methylutens MM1</name>
    <dbReference type="NCBI Taxonomy" id="1434104"/>
    <lineage>
        <taxon>Archaea</taxon>
        <taxon>Methanobacteriati</taxon>
        <taxon>Methanobacteriota</taxon>
        <taxon>Stenosarchaea group</taxon>
        <taxon>Methanomicrobia</taxon>
        <taxon>Methanosarcinales</taxon>
        <taxon>Methanosarcinaceae</taxon>
        <taxon>Methanococcoides</taxon>
    </lineage>
</organism>
<dbReference type="RefSeq" id="WP_048205473.1">
    <property type="nucleotide sequence ID" value="NZ_CP009518.1"/>
</dbReference>
<name>A0A0E3WZV9_METMT</name>
<dbReference type="InterPro" id="IPR009010">
    <property type="entry name" value="Asp_de-COase-like_dom_sf"/>
</dbReference>
<keyword evidence="1" id="KW-0560">Oxidoreductase</keyword>
<dbReference type="EMBL" id="CP009518">
    <property type="protein sequence ID" value="AKB85375.1"/>
    <property type="molecule type" value="Genomic_DNA"/>
</dbReference>
<dbReference type="Gene3D" id="2.40.40.20">
    <property type="match status" value="1"/>
</dbReference>
<dbReference type="OrthoDB" id="146286at2157"/>
<protein>
    <submittedName>
        <fullName evidence="1">Formylmethanofuran dehydrogenase subunit D</fullName>
        <ecNumber evidence="1">1.2.99.5</ecNumber>
    </submittedName>
</protein>